<dbReference type="EMBL" id="JBHSAS010000033">
    <property type="protein sequence ID" value="MFC4029527.1"/>
    <property type="molecule type" value="Genomic_DNA"/>
</dbReference>
<evidence type="ECO:0000313" key="1">
    <source>
        <dbReference type="EMBL" id="MFC4029527.1"/>
    </source>
</evidence>
<protein>
    <submittedName>
        <fullName evidence="1">T9SS type B sorting domain-containing protein</fullName>
    </submittedName>
</protein>
<evidence type="ECO:0000313" key="2">
    <source>
        <dbReference type="Proteomes" id="UP001595793"/>
    </source>
</evidence>
<sequence>MLKEYIFLTLILLGTYSITLHAQNNLPNDCVNAILVCGNGAISSNAEGPGDFQELNDQNSCGFREISSVWLETRIEKSGTLGFKITPQSTDLSVDYDFYVFGPNITCGNLGNTIRCNTTNPLESQLGYNHTGMTDTTDVLYSGPGADGNGYVRSLDVKAGEVYYIVINRPHGGGGFDLEWNGTAMQDGNAFPEGVTANTPNPIIACAINNKAIFDLFSTINEIRTTTEDTVTFYSSLANANDQTNSLSQYFETSSSTTVFARVSNPQVECYEIVELDLEVNYGPDVKENVTLITCDIGNNGEELFELNAVSSEILNTLNKNDYQVSFHQDSISAINNTNLLAENYTANPMEIYARVTELNDLGCFSISNISLELIPTPIVNDYKLIQCDVDPSNSTDGITRTNLTEAEAFLANIDSTYTYTYFRNQKDFDNNDQIQNPERFLNNLAFQQNLIVRIENEDTGCFSTANLFLEILETTASLPEFGPYYSCDKSEINEEIFGEFDLAKIAEDYQNLEVNFYETLENATLEVDALPENYSTGTTTIYARLENLNECQGIEKVELIVRENPDIQLKDTYSLCLNEGTLQIQATNFSSYEWLKKDSSAAFITIGSGKSINITETGVYKLIATNTANGLSCFSEKEFNVEVSNIAKISKDPDVSDISDINIVTLFASGEGDYEYAMETPDDFQDSNTFENVPPGFVTFFVRDKNGCGILETEVAIIGYDKFFTPNNDGINDYWKIKGINSQIQAKSDIQIYDRYGVIVARIRPEDAGWDGTFRGKTFPEDDYWFKVELENGKIFKGHFSLLR</sequence>
<dbReference type="NCBIfam" id="TIGR04131">
    <property type="entry name" value="Bac_Flav_CTERM"/>
    <property type="match status" value="1"/>
</dbReference>
<dbReference type="Proteomes" id="UP001595793">
    <property type="component" value="Unassembled WGS sequence"/>
</dbReference>
<dbReference type="InterPro" id="IPR026341">
    <property type="entry name" value="T9SS_type_B"/>
</dbReference>
<name>A0ABV8HBR4_9FLAO</name>
<organism evidence="1 2">
    <name type="scientific">Zunongwangia endophytica</name>
    <dbReference type="NCBI Taxonomy" id="1808945"/>
    <lineage>
        <taxon>Bacteria</taxon>
        <taxon>Pseudomonadati</taxon>
        <taxon>Bacteroidota</taxon>
        <taxon>Flavobacteriia</taxon>
        <taxon>Flavobacteriales</taxon>
        <taxon>Flavobacteriaceae</taxon>
        <taxon>Zunongwangia</taxon>
    </lineage>
</organism>
<reference evidence="2" key="1">
    <citation type="journal article" date="2019" name="Int. J. Syst. Evol. Microbiol.">
        <title>The Global Catalogue of Microorganisms (GCM) 10K type strain sequencing project: providing services to taxonomists for standard genome sequencing and annotation.</title>
        <authorList>
            <consortium name="The Broad Institute Genomics Platform"/>
            <consortium name="The Broad Institute Genome Sequencing Center for Infectious Disease"/>
            <person name="Wu L."/>
            <person name="Ma J."/>
        </authorList>
    </citation>
    <scope>NUCLEOTIDE SEQUENCE [LARGE SCALE GENOMIC DNA]</scope>
    <source>
        <strain evidence="2">CECT 9128</strain>
    </source>
</reference>
<gene>
    <name evidence="1" type="ORF">ACFOS1_19065</name>
</gene>
<comment type="caution">
    <text evidence="1">The sequence shown here is derived from an EMBL/GenBank/DDBJ whole genome shotgun (WGS) entry which is preliminary data.</text>
</comment>
<dbReference type="RefSeq" id="WP_290230624.1">
    <property type="nucleotide sequence ID" value="NZ_JAUFPZ010000002.1"/>
</dbReference>
<accession>A0ABV8HBR4</accession>
<keyword evidence="2" id="KW-1185">Reference proteome</keyword>
<dbReference type="Pfam" id="PF13585">
    <property type="entry name" value="CHU_C"/>
    <property type="match status" value="1"/>
</dbReference>
<proteinExistence type="predicted"/>